<evidence type="ECO:0000256" key="2">
    <source>
        <dbReference type="ARBA" id="ARBA00001947"/>
    </source>
</evidence>
<dbReference type="SUPFAM" id="SSF55031">
    <property type="entry name" value="Bacterial exopeptidase dimerisation domain"/>
    <property type="match status" value="1"/>
</dbReference>
<evidence type="ECO:0000256" key="11">
    <source>
        <dbReference type="ARBA" id="ARBA00051301"/>
    </source>
</evidence>
<dbReference type="InterPro" id="IPR011650">
    <property type="entry name" value="Peptidase_M20_dimer"/>
</dbReference>
<evidence type="ECO:0000256" key="9">
    <source>
        <dbReference type="ARBA" id="ARBA00022833"/>
    </source>
</evidence>
<evidence type="ECO:0000313" key="14">
    <source>
        <dbReference type="Proteomes" id="UP001500280"/>
    </source>
</evidence>
<dbReference type="SUPFAM" id="SSF53187">
    <property type="entry name" value="Zn-dependent exopeptidases"/>
    <property type="match status" value="1"/>
</dbReference>
<comment type="catalytic activity">
    <reaction evidence="11">
        <text>N-succinyl-(2S,6S)-2,6-diaminopimelate + H2O = (2S,6S)-2,6-diaminopimelate + succinate</text>
        <dbReference type="Rhea" id="RHEA:22608"/>
        <dbReference type="ChEBI" id="CHEBI:15377"/>
        <dbReference type="ChEBI" id="CHEBI:30031"/>
        <dbReference type="ChEBI" id="CHEBI:57609"/>
        <dbReference type="ChEBI" id="CHEBI:58087"/>
        <dbReference type="EC" id="3.5.1.18"/>
    </reaction>
</comment>
<organism evidence="13 14">
    <name type="scientific">Kribbella yunnanensis</name>
    <dbReference type="NCBI Taxonomy" id="190194"/>
    <lineage>
        <taxon>Bacteria</taxon>
        <taxon>Bacillati</taxon>
        <taxon>Actinomycetota</taxon>
        <taxon>Actinomycetes</taxon>
        <taxon>Propionibacteriales</taxon>
        <taxon>Kribbellaceae</taxon>
        <taxon>Kribbella</taxon>
    </lineage>
</organism>
<evidence type="ECO:0000256" key="3">
    <source>
        <dbReference type="ARBA" id="ARBA00005130"/>
    </source>
</evidence>
<name>A0ABN2H5R4_9ACTN</name>
<feature type="domain" description="Peptidase M20 dimerisation" evidence="12">
    <location>
        <begin position="181"/>
        <end position="288"/>
    </location>
</feature>
<dbReference type="Pfam" id="PF01546">
    <property type="entry name" value="Peptidase_M20"/>
    <property type="match status" value="1"/>
</dbReference>
<dbReference type="NCBIfam" id="TIGR01910">
    <property type="entry name" value="DapE-ArgE"/>
    <property type="match status" value="1"/>
</dbReference>
<proteinExistence type="inferred from homology"/>
<gene>
    <name evidence="13" type="ORF">GCM10009745_28460</name>
</gene>
<evidence type="ECO:0000256" key="10">
    <source>
        <dbReference type="ARBA" id="ARBA00023285"/>
    </source>
</evidence>
<dbReference type="InterPro" id="IPR001261">
    <property type="entry name" value="ArgE/DapE_CS"/>
</dbReference>
<evidence type="ECO:0000256" key="5">
    <source>
        <dbReference type="ARBA" id="ARBA00011921"/>
    </source>
</evidence>
<dbReference type="EMBL" id="BAAANF010000009">
    <property type="protein sequence ID" value="GAA1682482.1"/>
    <property type="molecule type" value="Genomic_DNA"/>
</dbReference>
<evidence type="ECO:0000256" key="6">
    <source>
        <dbReference type="ARBA" id="ARBA00016853"/>
    </source>
</evidence>
<keyword evidence="14" id="KW-1185">Reference proteome</keyword>
<evidence type="ECO:0000256" key="4">
    <source>
        <dbReference type="ARBA" id="ARBA00006247"/>
    </source>
</evidence>
<dbReference type="PROSITE" id="PS00758">
    <property type="entry name" value="ARGE_DAPE_CPG2_1"/>
    <property type="match status" value="1"/>
</dbReference>
<sequence>MTTAEEQRLLARIDEDLLLRVCTALVRATGQNPPGEEAATVAVLDAVGRELGLTVETTTVEPGRDNISLSVGNGTGPGLLLLGHTDVVPVGAGWTTDPYGAEIRDGRIYGRGATDMKGGLAAAVAALAALRDVELSGPVELAAVVDEEETGKGIRAFVRDNTRSYAACITAEPTDLQTIIAARGDSYLRVAVHGRAVHAGNAAAGANAIYGATAIITEIERLHAELAADPHPLLGPATWSVGQINGGTGGSIVPAECVVVADRRLLPGESPAAVLDNLRDRVAALHLEDRGLTVDLDMPMEMPPFETPADAELVEITEAARRDAGGPDVPLAGWGAACDGGYVDRDLGIPVVILGPGSVAHQAHRADESVPIAELTIAARAYLLAAVRLLG</sequence>
<dbReference type="Gene3D" id="3.30.70.360">
    <property type="match status" value="1"/>
</dbReference>
<keyword evidence="8" id="KW-0378">Hydrolase</keyword>
<dbReference type="Pfam" id="PF07687">
    <property type="entry name" value="M20_dimer"/>
    <property type="match status" value="1"/>
</dbReference>
<comment type="cofactor">
    <cofactor evidence="1">
        <name>Co(2+)</name>
        <dbReference type="ChEBI" id="CHEBI:48828"/>
    </cofactor>
</comment>
<dbReference type="Gene3D" id="3.40.630.10">
    <property type="entry name" value="Zn peptidases"/>
    <property type="match status" value="1"/>
</dbReference>
<evidence type="ECO:0000256" key="7">
    <source>
        <dbReference type="ARBA" id="ARBA00022723"/>
    </source>
</evidence>
<evidence type="ECO:0000256" key="1">
    <source>
        <dbReference type="ARBA" id="ARBA00001941"/>
    </source>
</evidence>
<evidence type="ECO:0000313" key="13">
    <source>
        <dbReference type="EMBL" id="GAA1682482.1"/>
    </source>
</evidence>
<comment type="pathway">
    <text evidence="3">Amino-acid biosynthesis; L-lysine biosynthesis via DAP pathway; LL-2,6-diaminopimelate from (S)-tetrahydrodipicolinate (succinylase route): step 3/3.</text>
</comment>
<keyword evidence="9" id="KW-0862">Zinc</keyword>
<keyword evidence="10" id="KW-0170">Cobalt</keyword>
<reference evidence="13 14" key="1">
    <citation type="journal article" date="2019" name="Int. J. Syst. Evol. Microbiol.">
        <title>The Global Catalogue of Microorganisms (GCM) 10K type strain sequencing project: providing services to taxonomists for standard genome sequencing and annotation.</title>
        <authorList>
            <consortium name="The Broad Institute Genomics Platform"/>
            <consortium name="The Broad Institute Genome Sequencing Center for Infectious Disease"/>
            <person name="Wu L."/>
            <person name="Ma J."/>
        </authorList>
    </citation>
    <scope>NUCLEOTIDE SEQUENCE [LARGE SCALE GENOMIC DNA]</scope>
    <source>
        <strain evidence="13 14">JCM 14307</strain>
    </source>
</reference>
<accession>A0ABN2H5R4</accession>
<dbReference type="EC" id="3.5.1.18" evidence="5"/>
<comment type="similarity">
    <text evidence="4">Belongs to the peptidase M20A family.</text>
</comment>
<dbReference type="PANTHER" id="PTHR43808:SF32">
    <property type="entry name" value="ARGE_DAPE-RELATED DEACYLASE"/>
    <property type="match status" value="1"/>
</dbReference>
<keyword evidence="7" id="KW-0479">Metal-binding</keyword>
<dbReference type="PROSITE" id="PS00759">
    <property type="entry name" value="ARGE_DAPE_CPG2_2"/>
    <property type="match status" value="1"/>
</dbReference>
<dbReference type="PANTHER" id="PTHR43808">
    <property type="entry name" value="ACETYLORNITHINE DEACETYLASE"/>
    <property type="match status" value="1"/>
</dbReference>
<dbReference type="InterPro" id="IPR002933">
    <property type="entry name" value="Peptidase_M20"/>
</dbReference>
<dbReference type="InterPro" id="IPR050072">
    <property type="entry name" value="Peptidase_M20A"/>
</dbReference>
<dbReference type="Proteomes" id="UP001500280">
    <property type="component" value="Unassembled WGS sequence"/>
</dbReference>
<dbReference type="RefSeq" id="WP_344150512.1">
    <property type="nucleotide sequence ID" value="NZ_BAAANF010000009.1"/>
</dbReference>
<evidence type="ECO:0000259" key="12">
    <source>
        <dbReference type="Pfam" id="PF07687"/>
    </source>
</evidence>
<comment type="cofactor">
    <cofactor evidence="2">
        <name>Zn(2+)</name>
        <dbReference type="ChEBI" id="CHEBI:29105"/>
    </cofactor>
</comment>
<protein>
    <recommendedName>
        <fullName evidence="6">Probable succinyl-diaminopimelate desuccinylase</fullName>
        <ecNumber evidence="5">3.5.1.18</ecNumber>
    </recommendedName>
</protein>
<comment type="caution">
    <text evidence="13">The sequence shown here is derived from an EMBL/GenBank/DDBJ whole genome shotgun (WGS) entry which is preliminary data.</text>
</comment>
<evidence type="ECO:0000256" key="8">
    <source>
        <dbReference type="ARBA" id="ARBA00022801"/>
    </source>
</evidence>
<dbReference type="InterPro" id="IPR010182">
    <property type="entry name" value="ArgE/DapE"/>
</dbReference>
<dbReference type="InterPro" id="IPR036264">
    <property type="entry name" value="Bact_exopeptidase_dim_dom"/>
</dbReference>